<gene>
    <name evidence="5" type="ORF">METZ01_LOCUS134691</name>
</gene>
<reference evidence="5" key="1">
    <citation type="submission" date="2018-05" db="EMBL/GenBank/DDBJ databases">
        <authorList>
            <person name="Lanie J.A."/>
            <person name="Ng W.-L."/>
            <person name="Kazmierczak K.M."/>
            <person name="Andrzejewski T.M."/>
            <person name="Davidsen T.M."/>
            <person name="Wayne K.J."/>
            <person name="Tettelin H."/>
            <person name="Glass J.I."/>
            <person name="Rusch D."/>
            <person name="Podicherti R."/>
            <person name="Tsui H.-C.T."/>
            <person name="Winkler M.E."/>
        </authorList>
    </citation>
    <scope>NUCLEOTIDE SEQUENCE</scope>
</reference>
<evidence type="ECO:0000256" key="1">
    <source>
        <dbReference type="ARBA" id="ARBA00001931"/>
    </source>
</evidence>
<dbReference type="PANTHER" id="PTHR32303">
    <property type="entry name" value="QUINOPROTEIN ALCOHOL DEHYDROGENASE (CYTOCHROME C)"/>
    <property type="match status" value="1"/>
</dbReference>
<organism evidence="5">
    <name type="scientific">marine metagenome</name>
    <dbReference type="NCBI Taxonomy" id="408172"/>
    <lineage>
        <taxon>unclassified sequences</taxon>
        <taxon>metagenomes</taxon>
        <taxon>ecological metagenomes</taxon>
    </lineage>
</organism>
<dbReference type="InterPro" id="IPR011047">
    <property type="entry name" value="Quinoprotein_ADH-like_sf"/>
</dbReference>
<dbReference type="SUPFAM" id="SSF50998">
    <property type="entry name" value="Quinoprotein alcohol dehydrogenase-like"/>
    <property type="match status" value="1"/>
</dbReference>
<comment type="similarity">
    <text evidence="2">Belongs to the bacterial PQQ dehydrogenase family.</text>
</comment>
<sequence>MYFSNTLKCIIFCIFYLAFNSMSFANLDSSECKTSLEKSKHKFSYSSGWGIDQSNTRYQNKSLINKKNADSLKLKWVYGLNHKTPRSYPLITEDTIFIGDNYRGLVALDRETGCERWLYKHDGFFSSAILSGTIEDKKILIFADRFKGIYALDATNGEFIWEAKVTDEILPMYSGTPLVVKDKVFVPVASMEVTLAMNYFYGCCKSSGGMAAFDLKSGELLWYLPTIKEEAGLINSHFWFVQEYGPSGAPVWSSPSYDYELDWIFFGTGQNYSHPTTNTSDAIFAVDAKDGSIMWTRQYTKNDLYTAACNISENHPNCANPMGLDVDFGAPTILTKSLSGQKLLIAGQKSAEIHVMDRFTGKPLWTKKLGQGGIIGGVHWGLAVNEALSLLYVPISDKEALGFTYPGESKPGLYALDISTGDNKWKYSRASRCDDIECTYGLSGAIIATNDIVVSGSMDGFLEIISADKGKLLWSFDSWKDFDSINGVVTNGGAFDAHGPMVADDLLMITSGYSYVGSQKGGNAFLVFQLEQEN</sequence>
<evidence type="ECO:0000259" key="4">
    <source>
        <dbReference type="Pfam" id="PF01011"/>
    </source>
</evidence>
<comment type="cofactor">
    <cofactor evidence="1">
        <name>pyrroloquinoline quinone</name>
        <dbReference type="ChEBI" id="CHEBI:58442"/>
    </cofactor>
</comment>
<accession>A0A381YZD8</accession>
<name>A0A381YZD8_9ZZZZ</name>
<feature type="domain" description="Pyrrolo-quinoline quinone repeat" evidence="4">
    <location>
        <begin position="49"/>
        <end position="365"/>
    </location>
</feature>
<proteinExistence type="inferred from homology"/>
<dbReference type="Pfam" id="PF01011">
    <property type="entry name" value="PQQ"/>
    <property type="match status" value="1"/>
</dbReference>
<protein>
    <recommendedName>
        <fullName evidence="4">Pyrrolo-quinoline quinone repeat domain-containing protein</fullName>
    </recommendedName>
</protein>
<dbReference type="GO" id="GO:0016491">
    <property type="term" value="F:oxidoreductase activity"/>
    <property type="evidence" value="ECO:0007669"/>
    <property type="project" value="UniProtKB-KW"/>
</dbReference>
<dbReference type="InterPro" id="IPR018391">
    <property type="entry name" value="PQQ_b-propeller_rpt"/>
</dbReference>
<evidence type="ECO:0000256" key="3">
    <source>
        <dbReference type="ARBA" id="ARBA00023002"/>
    </source>
</evidence>
<dbReference type="AlphaFoldDB" id="A0A381YZD8"/>
<keyword evidence="3" id="KW-0560">Oxidoreductase</keyword>
<dbReference type="InterPro" id="IPR002372">
    <property type="entry name" value="PQQ_rpt_dom"/>
</dbReference>
<dbReference type="SMART" id="SM00564">
    <property type="entry name" value="PQQ"/>
    <property type="match status" value="7"/>
</dbReference>
<dbReference type="EMBL" id="UINC01019334">
    <property type="protein sequence ID" value="SVA81837.1"/>
    <property type="molecule type" value="Genomic_DNA"/>
</dbReference>
<evidence type="ECO:0000313" key="5">
    <source>
        <dbReference type="EMBL" id="SVA81837.1"/>
    </source>
</evidence>
<dbReference type="Gene3D" id="2.140.10.10">
    <property type="entry name" value="Quinoprotein alcohol dehydrogenase-like superfamily"/>
    <property type="match status" value="2"/>
</dbReference>
<evidence type="ECO:0000256" key="2">
    <source>
        <dbReference type="ARBA" id="ARBA00008156"/>
    </source>
</evidence>
<dbReference type="PANTHER" id="PTHR32303:SF10">
    <property type="entry name" value="OUTER MEMBRANE PROTEIN ASSEMBLY FACTOR BAMB"/>
    <property type="match status" value="1"/>
</dbReference>